<accession>A0A151IKC9</accession>
<evidence type="ECO:0000256" key="15">
    <source>
        <dbReference type="SAM" id="MobiDB-lite"/>
    </source>
</evidence>
<dbReference type="PANTHER" id="PTHR13034:SF2">
    <property type="entry name" value="DYNACTIN SUBUNIT 4"/>
    <property type="match status" value="1"/>
</dbReference>
<dbReference type="GO" id="GO:0005869">
    <property type="term" value="C:dynactin complex"/>
    <property type="evidence" value="ECO:0007669"/>
    <property type="project" value="InterPro"/>
</dbReference>
<reference evidence="16 17" key="1">
    <citation type="submission" date="2016-03" db="EMBL/GenBank/DDBJ databases">
        <title>Cyphomyrmex costatus WGS genome.</title>
        <authorList>
            <person name="Nygaard S."/>
            <person name="Hu H."/>
            <person name="Boomsma J."/>
            <person name="Zhang G."/>
        </authorList>
    </citation>
    <scope>NUCLEOTIDE SEQUENCE [LARGE SCALE GENOMIC DNA]</scope>
    <source>
        <strain evidence="16">MS0001</strain>
        <tissue evidence="16">Whole body</tissue>
    </source>
</reference>
<dbReference type="PANTHER" id="PTHR13034">
    <property type="entry name" value="DYNACTIN P62 SUBUNIT"/>
    <property type="match status" value="1"/>
</dbReference>
<dbReference type="AlphaFoldDB" id="A0A151IKC9"/>
<evidence type="ECO:0000313" key="17">
    <source>
        <dbReference type="Proteomes" id="UP000078542"/>
    </source>
</evidence>
<dbReference type="Proteomes" id="UP000078542">
    <property type="component" value="Unassembled WGS sequence"/>
</dbReference>
<evidence type="ECO:0000256" key="9">
    <source>
        <dbReference type="ARBA" id="ARBA00022990"/>
    </source>
</evidence>
<keyword evidence="6" id="KW-1017">Isopeptide bond</keyword>
<feature type="region of interest" description="Disordered" evidence="15">
    <location>
        <begin position="131"/>
        <end position="150"/>
    </location>
</feature>
<comment type="similarity">
    <text evidence="12">Belongs to the dynactin subunit 4 family.</text>
</comment>
<keyword evidence="9" id="KW-0007">Acetylation</keyword>
<evidence type="ECO:0000256" key="11">
    <source>
        <dbReference type="ARBA" id="ARBA00023212"/>
    </source>
</evidence>
<evidence type="ECO:0000256" key="6">
    <source>
        <dbReference type="ARBA" id="ARBA00022499"/>
    </source>
</evidence>
<comment type="subunit">
    <text evidence="14">Subunit of dynactin, a multiprotein complex part of a tripartite complex with dynein and a adapter, such as BICDL1, BICD2 or HOOK3. The dynactin complex is built around ACTR1A/ACTB filament and consists of an actin-related filament composed of a shoulder domain, a pointed end and a barbed end. Its length is defined by its flexible shoulder domain. The soulder is composed of 2 DCTN1 subunits, 4 DCTN2 and 2 DCTN3. The 4 DCNT2 (via N-terminus) bind the ACTR1A filament and act as molecular rulers to determine the length. The pointed end is important for binding dynein-dynactin cargo adapters. Consists of 4 subunits: ACTR10, DCNT4, DCTN5 and DCTN6. The barbed end is composed of a CAPZA1:CAPZB heterodimers, which binds ACTR1A/ACTB filament and dynactin and stabilizes dynactin. Interacts with ATP7B, but not ATP7A, in a copper-dependent manner. Interacts with ANK2; this interaction is required for localization at costameres. Interacts with N4BP2L1.</text>
</comment>
<evidence type="ECO:0000256" key="14">
    <source>
        <dbReference type="ARBA" id="ARBA00093507"/>
    </source>
</evidence>
<evidence type="ECO:0000256" key="4">
    <source>
        <dbReference type="ARBA" id="ARBA00004657"/>
    </source>
</evidence>
<feature type="non-terminal residue" evidence="16">
    <location>
        <position position="1"/>
    </location>
</feature>
<evidence type="ECO:0000256" key="7">
    <source>
        <dbReference type="ARBA" id="ARBA00022553"/>
    </source>
</evidence>
<protein>
    <recommendedName>
        <fullName evidence="13">Dynactin subunit 4</fullName>
    </recommendedName>
</protein>
<keyword evidence="8" id="KW-0832">Ubl conjugation</keyword>
<evidence type="ECO:0000256" key="13">
    <source>
        <dbReference type="ARBA" id="ARBA00034864"/>
    </source>
</evidence>
<evidence type="ECO:0000256" key="3">
    <source>
        <dbReference type="ARBA" id="ARBA00004544"/>
    </source>
</evidence>
<proteinExistence type="inferred from homology"/>
<keyword evidence="11" id="KW-0206">Cytoskeleton</keyword>
<dbReference type="InterPro" id="IPR008603">
    <property type="entry name" value="DCTN4"/>
</dbReference>
<evidence type="ECO:0000313" key="16">
    <source>
        <dbReference type="EMBL" id="KYN04781.1"/>
    </source>
</evidence>
<evidence type="ECO:0000256" key="1">
    <source>
        <dbReference type="ARBA" id="ARBA00004300"/>
    </source>
</evidence>
<organism evidence="16 17">
    <name type="scientific">Cyphomyrmex costatus</name>
    <dbReference type="NCBI Taxonomy" id="456900"/>
    <lineage>
        <taxon>Eukaryota</taxon>
        <taxon>Metazoa</taxon>
        <taxon>Ecdysozoa</taxon>
        <taxon>Arthropoda</taxon>
        <taxon>Hexapoda</taxon>
        <taxon>Insecta</taxon>
        <taxon>Pterygota</taxon>
        <taxon>Neoptera</taxon>
        <taxon>Endopterygota</taxon>
        <taxon>Hymenoptera</taxon>
        <taxon>Apocrita</taxon>
        <taxon>Aculeata</taxon>
        <taxon>Formicoidea</taxon>
        <taxon>Formicidae</taxon>
        <taxon>Myrmicinae</taxon>
        <taxon>Cyphomyrmex</taxon>
    </lineage>
</organism>
<evidence type="ECO:0000256" key="2">
    <source>
        <dbReference type="ARBA" id="ARBA00004529"/>
    </source>
</evidence>
<name>A0A151IKC9_9HYME</name>
<keyword evidence="17" id="KW-1185">Reference proteome</keyword>
<dbReference type="GO" id="GO:0005813">
    <property type="term" value="C:centrosome"/>
    <property type="evidence" value="ECO:0007669"/>
    <property type="project" value="UniProtKB-SubCell"/>
</dbReference>
<keyword evidence="7" id="KW-0597">Phosphoprotein</keyword>
<evidence type="ECO:0000256" key="10">
    <source>
        <dbReference type="ARBA" id="ARBA00023054"/>
    </source>
</evidence>
<dbReference type="GO" id="GO:0005938">
    <property type="term" value="C:cell cortex"/>
    <property type="evidence" value="ECO:0007669"/>
    <property type="project" value="UniProtKB-SubCell"/>
</dbReference>
<evidence type="ECO:0000256" key="12">
    <source>
        <dbReference type="ARBA" id="ARBA00034776"/>
    </source>
</evidence>
<dbReference type="GO" id="GO:0030016">
    <property type="term" value="C:myofibril"/>
    <property type="evidence" value="ECO:0007669"/>
    <property type="project" value="UniProtKB-SubCell"/>
</dbReference>
<evidence type="ECO:0000256" key="5">
    <source>
        <dbReference type="ARBA" id="ARBA00022490"/>
    </source>
</evidence>
<keyword evidence="10" id="KW-0175">Coiled coil</keyword>
<keyword evidence="5" id="KW-0963">Cytoplasm</keyword>
<sequence length="725" mass="82553">ILDAFETDRQSPSSYWRHVRDSRRASLWKRSHPGGGLYSNREGESRPHWFSKERYSRIGRQLPVLVSSRGIASNRVLLTADHFSDATDLTALPFDQLPTTFFIALPFLHRPLIVGGDVATSVTPPWARYREREKERKNERERERMREKTRAAKETARPRWEDVYTITRDIRFIVAATWANKEIVLRFTGSSSRTFTFYERLARVVRDRGREDCASSDAALRIHPRKEERSSDKKLEALIKREAGRSPAHFSIIPQALLLFALPTVLLMFSSFIKIVVDSHYCPNCMENLPSSEVRLKKNKCSNCFDCPCCFQTLSTRAGLAPVRAAAPEGEENKDVKATPKKVYYLFCSLCRWSSRDAGIPDQSVATGGWPEQENPHVTRINALIDYHKVLASIEKQQCERKKIHPKRSFMPATMYSFTSALVRKRIGRPMKPPMQSQLSAQPVPSVASEEVDELPSDIFAESVDITKITTLEQRLQHPEVQAEKINELRPQHRQFLVKRSQRCRVCEHNVSKSDLCPQSTKFKILLAAFYHIPEVKIVTCEPLRPGKSSELLLKFCNPTQHQTQITILPLDTSLSTSFIEEKDVKEDTQSSESSNLLSSTVRQVPVTEDPKAIKVISNADLMLPHSSLILPPRDDAAEYDDTNDNHNFQDDPKLVVWRKGNKAVIRLHVTPHDTNKDNEDPVIVGFVMQHGYVNTIAALEHKSPQKVDVKVKLYLTVGQIVGET</sequence>
<comment type="subcellular location">
    <subcellularLocation>
        <location evidence="3">Cytoplasm</location>
        <location evidence="3">Cell cortex</location>
    </subcellularLocation>
    <subcellularLocation>
        <location evidence="1">Cytoplasm</location>
        <location evidence="1">Cytoskeleton</location>
        <location evidence="1">Microtubule organizing center</location>
        <location evidence="1">Centrosome</location>
    </subcellularLocation>
    <subcellularLocation>
        <location evidence="2">Cytoplasm</location>
        <location evidence="2">Cytoskeleton</location>
        <location evidence="2">Stress fiber</location>
    </subcellularLocation>
    <subcellularLocation>
        <location evidence="4">Cytoplasm</location>
        <location evidence="4">Myofibril</location>
    </subcellularLocation>
</comment>
<dbReference type="GO" id="GO:0001725">
    <property type="term" value="C:stress fiber"/>
    <property type="evidence" value="ECO:0007669"/>
    <property type="project" value="UniProtKB-SubCell"/>
</dbReference>
<evidence type="ECO:0000256" key="8">
    <source>
        <dbReference type="ARBA" id="ARBA00022843"/>
    </source>
</evidence>
<dbReference type="EMBL" id="KQ977224">
    <property type="protein sequence ID" value="KYN04781.1"/>
    <property type="molecule type" value="Genomic_DNA"/>
</dbReference>
<gene>
    <name evidence="16" type="ORF">ALC62_04340</name>
</gene>
<dbReference type="STRING" id="456900.A0A151IKC9"/>
<dbReference type="Pfam" id="PF05502">
    <property type="entry name" value="Dynactin_p62"/>
    <property type="match status" value="2"/>
</dbReference>